<name>A0A418XCV7_9PSED</name>
<dbReference type="UniPathway" id="UPA00286"/>
<comment type="caution">
    <text evidence="9">The sequence shown here is derived from an EMBL/GenBank/DDBJ whole genome shotgun (WGS) entry which is preliminary data.</text>
</comment>
<keyword evidence="7" id="KW-0016">Alginate biosynthesis</keyword>
<keyword evidence="9" id="KW-0808">Transferase</keyword>
<organism evidence="9 10">
    <name type="scientific">Pseudomonas cavernicola</name>
    <dbReference type="NCBI Taxonomy" id="2320866"/>
    <lineage>
        <taxon>Bacteria</taxon>
        <taxon>Pseudomonadati</taxon>
        <taxon>Pseudomonadota</taxon>
        <taxon>Gammaproteobacteria</taxon>
        <taxon>Pseudomonadales</taxon>
        <taxon>Pseudomonadaceae</taxon>
        <taxon>Pseudomonas</taxon>
    </lineage>
</organism>
<accession>A0A418XCV7</accession>
<evidence type="ECO:0000256" key="5">
    <source>
        <dbReference type="ARBA" id="ARBA00022729"/>
    </source>
</evidence>
<evidence type="ECO:0000256" key="8">
    <source>
        <dbReference type="SAM" id="SignalP"/>
    </source>
</evidence>
<comment type="pathway">
    <text evidence="2">Glycan biosynthesis; alginate biosynthesis.</text>
</comment>
<keyword evidence="10" id="KW-1185">Reference proteome</keyword>
<evidence type="ECO:0000256" key="2">
    <source>
        <dbReference type="ARBA" id="ARBA00005182"/>
    </source>
</evidence>
<dbReference type="EMBL" id="QYUR01000006">
    <property type="protein sequence ID" value="RJG10345.1"/>
    <property type="molecule type" value="Genomic_DNA"/>
</dbReference>
<evidence type="ECO:0000313" key="10">
    <source>
        <dbReference type="Proteomes" id="UP000284021"/>
    </source>
</evidence>
<evidence type="ECO:0000256" key="4">
    <source>
        <dbReference type="ARBA" id="ARBA00013964"/>
    </source>
</evidence>
<protein>
    <recommendedName>
        <fullName evidence="4">Alginate biosynthesis protein AlgF</fullName>
    </recommendedName>
</protein>
<dbReference type="RefSeq" id="WP_119956027.1">
    <property type="nucleotide sequence ID" value="NZ_QYUR01000006.1"/>
</dbReference>
<dbReference type="GO" id="GO:0042121">
    <property type="term" value="P:alginic acid biosynthetic process"/>
    <property type="evidence" value="ECO:0007669"/>
    <property type="project" value="UniProtKB-UniPathway"/>
</dbReference>
<dbReference type="AlphaFoldDB" id="A0A418XCV7"/>
<dbReference type="OrthoDB" id="7000405at2"/>
<dbReference type="GO" id="GO:0042597">
    <property type="term" value="C:periplasmic space"/>
    <property type="evidence" value="ECO:0007669"/>
    <property type="project" value="UniProtKB-SubCell"/>
</dbReference>
<dbReference type="InterPro" id="IPR035422">
    <property type="entry name" value="AlgF"/>
</dbReference>
<keyword evidence="5 8" id="KW-0732">Signal</keyword>
<comment type="similarity">
    <text evidence="3">Belongs to the AlgF family.</text>
</comment>
<dbReference type="Proteomes" id="UP000284021">
    <property type="component" value="Unassembled WGS sequence"/>
</dbReference>
<evidence type="ECO:0000256" key="7">
    <source>
        <dbReference type="ARBA" id="ARBA00022841"/>
    </source>
</evidence>
<keyword evidence="6" id="KW-0574">Periplasm</keyword>
<proteinExistence type="inferred from homology"/>
<evidence type="ECO:0000256" key="3">
    <source>
        <dbReference type="ARBA" id="ARBA00010033"/>
    </source>
</evidence>
<reference evidence="9 10" key="1">
    <citation type="submission" date="2018-09" db="EMBL/GenBank/DDBJ databases">
        <authorList>
            <person name="Zhu H."/>
        </authorList>
    </citation>
    <scope>NUCLEOTIDE SEQUENCE [LARGE SCALE GENOMIC DNA]</scope>
    <source>
        <strain evidence="9 10">K1S02-6</strain>
    </source>
</reference>
<sequence>MKQSITHAIGKSRISKTCAFLAVGLLALQAQADEAALYGPSAPKGSAFVRIYNAGNQEVSANVGNTQLSDVGPLGSSDFSFLPNGDYSAQVGAQTLPVKLGADRYYTLVNLPGGQPKLVEEPPFKNKQKALLRVQNLSDSELTLKTADGKTPVVENVAPQGRGEREINPVKVNLALFSGTKKVSDLKPVALARGEAVCLYVTGSAGKLSPVWVKRPTATQ</sequence>
<evidence type="ECO:0000313" key="9">
    <source>
        <dbReference type="EMBL" id="RJG10345.1"/>
    </source>
</evidence>
<evidence type="ECO:0000256" key="1">
    <source>
        <dbReference type="ARBA" id="ARBA00004418"/>
    </source>
</evidence>
<dbReference type="Pfam" id="PF11182">
    <property type="entry name" value="AlgF"/>
    <property type="match status" value="1"/>
</dbReference>
<feature type="signal peptide" evidence="8">
    <location>
        <begin position="1"/>
        <end position="32"/>
    </location>
</feature>
<comment type="subcellular location">
    <subcellularLocation>
        <location evidence="1">Periplasm</location>
    </subcellularLocation>
</comment>
<gene>
    <name evidence="9" type="ORF">D3879_20230</name>
</gene>
<evidence type="ECO:0000256" key="6">
    <source>
        <dbReference type="ARBA" id="ARBA00022764"/>
    </source>
</evidence>
<dbReference type="GO" id="GO:0016740">
    <property type="term" value="F:transferase activity"/>
    <property type="evidence" value="ECO:0007669"/>
    <property type="project" value="UniProtKB-KW"/>
</dbReference>
<feature type="chain" id="PRO_5019316731" description="Alginate biosynthesis protein AlgF" evidence="8">
    <location>
        <begin position="33"/>
        <end position="220"/>
    </location>
</feature>